<dbReference type="RefSeq" id="WP_224580638.1">
    <property type="nucleotide sequence ID" value="NZ_CP096255.1"/>
</dbReference>
<reference evidence="2" key="2">
    <citation type="submission" date="2022-04" db="EMBL/GenBank/DDBJ databases">
        <authorList>
            <person name="Bromfield E.S.P."/>
            <person name="Cloutier S."/>
        </authorList>
    </citation>
    <scope>NUCLEOTIDE SEQUENCE</scope>
    <source>
        <strain evidence="2">1S5</strain>
    </source>
</reference>
<gene>
    <name evidence="2" type="ORF">HAP41_0000037410</name>
</gene>
<dbReference type="Gene3D" id="3.30.1460.30">
    <property type="entry name" value="YgaC/TfoX-N like chaperone"/>
    <property type="match status" value="1"/>
</dbReference>
<evidence type="ECO:0000313" key="2">
    <source>
        <dbReference type="EMBL" id="UPT85915.1"/>
    </source>
</evidence>
<evidence type="ECO:0000256" key="1">
    <source>
        <dbReference type="SAM" id="MobiDB-lite"/>
    </source>
</evidence>
<dbReference type="SUPFAM" id="SSF159894">
    <property type="entry name" value="YgaC/TfoX-N like"/>
    <property type="match status" value="1"/>
</dbReference>
<accession>A0A8T5V536</accession>
<protein>
    <submittedName>
        <fullName evidence="2">TfoX/Sxy family protein</fullName>
    </submittedName>
</protein>
<dbReference type="Pfam" id="PF04993">
    <property type="entry name" value="TfoX_N"/>
    <property type="match status" value="1"/>
</dbReference>
<organism evidence="2 3">
    <name type="scientific">Bradyrhizobium barranii subsp. apii</name>
    <dbReference type="NCBI Taxonomy" id="2819348"/>
    <lineage>
        <taxon>Bacteria</taxon>
        <taxon>Pseudomonadati</taxon>
        <taxon>Pseudomonadota</taxon>
        <taxon>Alphaproteobacteria</taxon>
        <taxon>Hyphomicrobiales</taxon>
        <taxon>Nitrobacteraceae</taxon>
        <taxon>Bradyrhizobium</taxon>
        <taxon>Bradyrhizobium barranii</taxon>
    </lineage>
</organism>
<dbReference type="AlphaFoldDB" id="A0A8T5V536"/>
<reference evidence="2" key="1">
    <citation type="journal article" date="2017" name="Syst. Appl. Microbiol.">
        <title>Soybeans inoculated with root zone soils of Canadian native legumes harbour diverse and novel Bradyrhizobium spp. that possess agricultural potential.</title>
        <authorList>
            <person name="Bromfield E.S.P."/>
            <person name="Cloutier S."/>
            <person name="Tambong J.T."/>
            <person name="Tran Thi T.V."/>
        </authorList>
    </citation>
    <scope>NUCLEOTIDE SEQUENCE</scope>
    <source>
        <strain evidence="2">1S5</strain>
    </source>
</reference>
<dbReference type="Proteomes" id="UP000551709">
    <property type="component" value="Chromosome"/>
</dbReference>
<name>A0A8T5V536_9BRAD</name>
<dbReference type="EMBL" id="CP096255">
    <property type="protein sequence ID" value="UPT85915.1"/>
    <property type="molecule type" value="Genomic_DNA"/>
</dbReference>
<feature type="region of interest" description="Disordered" evidence="1">
    <location>
        <begin position="146"/>
        <end position="180"/>
    </location>
</feature>
<feature type="compositionally biased region" description="Low complexity" evidence="1">
    <location>
        <begin position="146"/>
        <end position="167"/>
    </location>
</feature>
<sequence>MMAELGRGTQGSAVMADLRRRGQAGNMLGRKPARGDAMAYDENTAARVRKLLAGQRDVAEKKMMGGLCFMVNNTMCCTVSGRGGMLIRVGPDAHARMLQEPHTSPMEMRGRIMTGFVRVAPDGYQSDADLKKWVKRGLDFVATNTAGRKAAPRKAAAAKTKVAARAKAPPRDRARKGLRR</sequence>
<evidence type="ECO:0000313" key="3">
    <source>
        <dbReference type="Proteomes" id="UP000551709"/>
    </source>
</evidence>
<proteinExistence type="predicted"/>
<dbReference type="InterPro" id="IPR007076">
    <property type="entry name" value="TfoX_N"/>
</dbReference>